<evidence type="ECO:0000256" key="2">
    <source>
        <dbReference type="ARBA" id="ARBA00022859"/>
    </source>
</evidence>
<accession>A0A5E4APX1</accession>
<evidence type="ECO:0000256" key="3">
    <source>
        <dbReference type="ARBA" id="ARBA00023130"/>
    </source>
</evidence>
<dbReference type="GO" id="GO:0002250">
    <property type="term" value="P:adaptive immune response"/>
    <property type="evidence" value="ECO:0007669"/>
    <property type="project" value="UniProtKB-KW"/>
</dbReference>
<dbReference type="Pfam" id="PF07686">
    <property type="entry name" value="V-set"/>
    <property type="match status" value="1"/>
</dbReference>
<organism evidence="9 10">
    <name type="scientific">Marmota monax</name>
    <name type="common">Woodchuck</name>
    <dbReference type="NCBI Taxonomy" id="9995"/>
    <lineage>
        <taxon>Eukaryota</taxon>
        <taxon>Metazoa</taxon>
        <taxon>Chordata</taxon>
        <taxon>Craniata</taxon>
        <taxon>Vertebrata</taxon>
        <taxon>Euteleostomi</taxon>
        <taxon>Mammalia</taxon>
        <taxon>Eutheria</taxon>
        <taxon>Euarchontoglires</taxon>
        <taxon>Glires</taxon>
        <taxon>Rodentia</taxon>
        <taxon>Sciuromorpha</taxon>
        <taxon>Sciuridae</taxon>
        <taxon>Xerinae</taxon>
        <taxon>Marmotini</taxon>
        <taxon>Marmota</taxon>
    </lineage>
</organism>
<dbReference type="Proteomes" id="UP000335636">
    <property type="component" value="Unassembled WGS sequence"/>
</dbReference>
<protein>
    <recommendedName>
        <fullName evidence="7">Ig-like domain-containing protein</fullName>
    </recommendedName>
</protein>
<keyword evidence="3" id="KW-1064">Adaptive immunity</keyword>
<dbReference type="GO" id="GO:0007166">
    <property type="term" value="P:cell surface receptor signaling pathway"/>
    <property type="evidence" value="ECO:0007669"/>
    <property type="project" value="TreeGrafter"/>
</dbReference>
<evidence type="ECO:0000313" key="10">
    <source>
        <dbReference type="Proteomes" id="UP000335636"/>
    </source>
</evidence>
<keyword evidence="4" id="KW-0393">Immunoglobulin domain</keyword>
<evidence type="ECO:0000256" key="4">
    <source>
        <dbReference type="ARBA" id="ARBA00023319"/>
    </source>
</evidence>
<dbReference type="SUPFAM" id="SSF48726">
    <property type="entry name" value="Immunoglobulin"/>
    <property type="match status" value="1"/>
</dbReference>
<dbReference type="PANTHER" id="PTHR23268">
    <property type="entry name" value="T-CELL RECEPTOR BETA CHAIN"/>
    <property type="match status" value="1"/>
</dbReference>
<sequence>MGYTVLSCVFLCFLGTGSMDSGVTQTPRKRITKTGKSTVLECSQSKGHDRMYWYRQDPGQGLLLIYFSIGVNDISQGEVSNGYSASRTEKPKFSLTVETATLNQTALYFCASSPLHGVSGPPALCTERQAHGSSSSVTEETIRGLVIGVLASNLAASMLPPG</sequence>
<dbReference type="PANTHER" id="PTHR23268:SF54">
    <property type="entry name" value="T CELL RECEPTOR BETA VARIABLE 24-1"/>
    <property type="match status" value="1"/>
</dbReference>
<dbReference type="AlphaFoldDB" id="A0A5E4APX1"/>
<keyword evidence="10" id="KW-1185">Reference proteome</keyword>
<dbReference type="EMBL" id="WJEC01000009">
    <property type="protein sequence ID" value="KAF7487284.1"/>
    <property type="molecule type" value="Genomic_DNA"/>
</dbReference>
<keyword evidence="1 6" id="KW-0732">Signal</keyword>
<evidence type="ECO:0000256" key="1">
    <source>
        <dbReference type="ARBA" id="ARBA00022729"/>
    </source>
</evidence>
<feature type="domain" description="Ig-like" evidence="7">
    <location>
        <begin position="21"/>
        <end position="110"/>
    </location>
</feature>
<evidence type="ECO:0000256" key="6">
    <source>
        <dbReference type="SAM" id="SignalP"/>
    </source>
</evidence>
<evidence type="ECO:0000313" key="9">
    <source>
        <dbReference type="EMBL" id="VTJ59533.1"/>
    </source>
</evidence>
<keyword evidence="2" id="KW-0391">Immunity</keyword>
<reference evidence="9 10" key="1">
    <citation type="submission" date="2019-04" db="EMBL/GenBank/DDBJ databases">
        <authorList>
            <person name="Alioto T."/>
            <person name="Alioto T."/>
        </authorList>
    </citation>
    <scope>NUCLEOTIDE SEQUENCE [LARGE SCALE GENOMIC DNA]</scope>
</reference>
<dbReference type="InterPro" id="IPR013783">
    <property type="entry name" value="Ig-like_fold"/>
</dbReference>
<dbReference type="GO" id="GO:0042101">
    <property type="term" value="C:T cell receptor complex"/>
    <property type="evidence" value="ECO:0007669"/>
    <property type="project" value="UniProtKB-KW"/>
</dbReference>
<evidence type="ECO:0000256" key="5">
    <source>
        <dbReference type="ARBA" id="ARBA00043266"/>
    </source>
</evidence>
<proteinExistence type="predicted"/>
<name>A0A5E4APX1_MARMO</name>
<dbReference type="SMART" id="SM00409">
    <property type="entry name" value="IG"/>
    <property type="match status" value="1"/>
</dbReference>
<dbReference type="Gene3D" id="2.60.40.10">
    <property type="entry name" value="Immunoglobulins"/>
    <property type="match status" value="1"/>
</dbReference>
<feature type="chain" id="PRO_5033478818" description="Ig-like domain-containing protein" evidence="6">
    <location>
        <begin position="20"/>
        <end position="162"/>
    </location>
</feature>
<dbReference type="InterPro" id="IPR050413">
    <property type="entry name" value="TCR_beta_variable"/>
</dbReference>
<dbReference type="PROSITE" id="PS50835">
    <property type="entry name" value="IG_LIKE"/>
    <property type="match status" value="1"/>
</dbReference>
<gene>
    <name evidence="8" type="ORF">GHT09_000223</name>
    <name evidence="9" type="ORF">MONAX_5E023842</name>
</gene>
<dbReference type="InterPro" id="IPR036179">
    <property type="entry name" value="Ig-like_dom_sf"/>
</dbReference>
<dbReference type="EMBL" id="CABDUW010000122">
    <property type="protein sequence ID" value="VTJ59533.1"/>
    <property type="molecule type" value="Genomic_DNA"/>
</dbReference>
<evidence type="ECO:0000259" key="7">
    <source>
        <dbReference type="PROSITE" id="PS50835"/>
    </source>
</evidence>
<keyword evidence="5" id="KW-1279">T cell receptor</keyword>
<dbReference type="InterPro" id="IPR007110">
    <property type="entry name" value="Ig-like_dom"/>
</dbReference>
<dbReference type="Proteomes" id="UP000662637">
    <property type="component" value="Unassembled WGS sequence"/>
</dbReference>
<dbReference type="InterPro" id="IPR003599">
    <property type="entry name" value="Ig_sub"/>
</dbReference>
<dbReference type="SMART" id="SM00406">
    <property type="entry name" value="IGv"/>
    <property type="match status" value="1"/>
</dbReference>
<feature type="signal peptide" evidence="6">
    <location>
        <begin position="1"/>
        <end position="19"/>
    </location>
</feature>
<reference evidence="8" key="2">
    <citation type="submission" date="2020-08" db="EMBL/GenBank/DDBJ databases">
        <authorList>
            <person name="Shumante A."/>
            <person name="Zimin A.V."/>
            <person name="Puiu D."/>
            <person name="Salzberg S.L."/>
        </authorList>
    </citation>
    <scope>NUCLEOTIDE SEQUENCE</scope>
    <source>
        <strain evidence="8">WC2-LM</strain>
        <tissue evidence="8">Liver</tissue>
    </source>
</reference>
<dbReference type="InterPro" id="IPR013106">
    <property type="entry name" value="Ig_V-set"/>
</dbReference>
<evidence type="ECO:0000313" key="8">
    <source>
        <dbReference type="EMBL" id="KAF7487284.1"/>
    </source>
</evidence>